<organism evidence="4 5">
    <name type="scientific">Circinella minor</name>
    <dbReference type="NCBI Taxonomy" id="1195481"/>
    <lineage>
        <taxon>Eukaryota</taxon>
        <taxon>Fungi</taxon>
        <taxon>Fungi incertae sedis</taxon>
        <taxon>Mucoromycota</taxon>
        <taxon>Mucoromycotina</taxon>
        <taxon>Mucoromycetes</taxon>
        <taxon>Mucorales</taxon>
        <taxon>Lichtheimiaceae</taxon>
        <taxon>Circinella</taxon>
    </lineage>
</organism>
<evidence type="ECO:0000259" key="2">
    <source>
        <dbReference type="Pfam" id="PF07919"/>
    </source>
</evidence>
<feature type="compositionally biased region" description="Low complexity" evidence="1">
    <location>
        <begin position="24"/>
        <end position="39"/>
    </location>
</feature>
<evidence type="ECO:0008006" key="6">
    <source>
        <dbReference type="Google" id="ProtNLM"/>
    </source>
</evidence>
<feature type="region of interest" description="Disordered" evidence="1">
    <location>
        <begin position="300"/>
        <end position="320"/>
    </location>
</feature>
<feature type="region of interest" description="Disordered" evidence="1">
    <location>
        <begin position="120"/>
        <end position="141"/>
    </location>
</feature>
<feature type="non-terminal residue" evidence="4">
    <location>
        <position position="1"/>
    </location>
</feature>
<keyword evidence="5" id="KW-1185">Reference proteome</keyword>
<accession>A0A8H7VJ25</accession>
<feature type="compositionally biased region" description="Polar residues" evidence="1">
    <location>
        <begin position="307"/>
        <end position="320"/>
    </location>
</feature>
<name>A0A8H7VJ25_9FUNG</name>
<comment type="caution">
    <text evidence="4">The sequence shown here is derived from an EMBL/GenBank/DDBJ whole genome shotgun (WGS) entry which is preliminary data.</text>
</comment>
<dbReference type="Proteomes" id="UP000646827">
    <property type="component" value="Unassembled WGS sequence"/>
</dbReference>
<proteinExistence type="predicted"/>
<dbReference type="InterPro" id="IPR012880">
    <property type="entry name" value="Gryzun"/>
</dbReference>
<dbReference type="Pfam" id="PF11817">
    <property type="entry name" value="Foie-gras_1"/>
    <property type="match status" value="1"/>
</dbReference>
<evidence type="ECO:0000313" key="4">
    <source>
        <dbReference type="EMBL" id="KAG2222395.1"/>
    </source>
</evidence>
<evidence type="ECO:0000259" key="3">
    <source>
        <dbReference type="Pfam" id="PF11817"/>
    </source>
</evidence>
<dbReference type="Pfam" id="PF07919">
    <property type="entry name" value="Gryzun"/>
    <property type="match status" value="1"/>
</dbReference>
<reference evidence="4 5" key="1">
    <citation type="submission" date="2020-12" db="EMBL/GenBank/DDBJ databases">
        <title>Metabolic potential, ecology and presence of endohyphal bacteria is reflected in genomic diversity of Mucoromycotina.</title>
        <authorList>
            <person name="Muszewska A."/>
            <person name="Okrasinska A."/>
            <person name="Steczkiewicz K."/>
            <person name="Drgas O."/>
            <person name="Orlowska M."/>
            <person name="Perlinska-Lenart U."/>
            <person name="Aleksandrzak-Piekarczyk T."/>
            <person name="Szatraj K."/>
            <person name="Zielenkiewicz U."/>
            <person name="Pilsyk S."/>
            <person name="Malc E."/>
            <person name="Mieczkowski P."/>
            <person name="Kruszewska J.S."/>
            <person name="Biernat P."/>
            <person name="Pawlowska J."/>
        </authorList>
    </citation>
    <scope>NUCLEOTIDE SEQUENCE [LARGE SCALE GENOMIC DNA]</scope>
    <source>
        <strain evidence="4 5">CBS 142.35</strain>
    </source>
</reference>
<dbReference type="PANTHER" id="PTHR14374:SF0">
    <property type="entry name" value="TRAFFICKING PROTEIN PARTICLE COMPLEX SUBUNIT 11"/>
    <property type="match status" value="1"/>
</dbReference>
<evidence type="ECO:0000313" key="5">
    <source>
        <dbReference type="Proteomes" id="UP000646827"/>
    </source>
</evidence>
<dbReference type="SUPFAM" id="SSF48452">
    <property type="entry name" value="TPR-like"/>
    <property type="match status" value="1"/>
</dbReference>
<dbReference type="AlphaFoldDB" id="A0A8H7VJ25"/>
<dbReference type="OrthoDB" id="6278596at2759"/>
<evidence type="ECO:0000256" key="1">
    <source>
        <dbReference type="SAM" id="MobiDB-lite"/>
    </source>
</evidence>
<protein>
    <recommendedName>
        <fullName evidence="6">Trafficking protein particle complex subunit 11 domain-containing protein</fullName>
    </recommendedName>
</protein>
<feature type="compositionally biased region" description="Polar residues" evidence="1">
    <location>
        <begin position="55"/>
        <end position="66"/>
    </location>
</feature>
<feature type="region of interest" description="Disordered" evidence="1">
    <location>
        <begin position="22"/>
        <end position="66"/>
    </location>
</feature>
<dbReference type="PANTHER" id="PTHR14374">
    <property type="entry name" value="FOIE GRAS"/>
    <property type="match status" value="1"/>
</dbReference>
<gene>
    <name evidence="4" type="ORF">INT45_006917</name>
</gene>
<feature type="domain" description="Gryzun putative trafficking through Golgi" evidence="2">
    <location>
        <begin position="683"/>
        <end position="919"/>
    </location>
</feature>
<dbReference type="InterPro" id="IPR011990">
    <property type="entry name" value="TPR-like_helical_dom_sf"/>
</dbReference>
<dbReference type="EMBL" id="JAEPRB010000084">
    <property type="protein sequence ID" value="KAG2222395.1"/>
    <property type="molecule type" value="Genomic_DNA"/>
</dbReference>
<feature type="compositionally biased region" description="Low complexity" evidence="1">
    <location>
        <begin position="132"/>
        <end position="141"/>
    </location>
</feature>
<dbReference type="InterPro" id="IPR021773">
    <property type="entry name" value="TPC11"/>
</dbReference>
<sequence>MNTYPTEYLLHPVPVLAVYGLGNTTSEQPSTTTTTTTTSRPDNDVSTTTTTTTTPPSSGNNTRQPLSSRAALGTMLQNVFNNKQQHSLYDTIRSSTTTGIPSTPAFKTILVDKDYKLSERTPISPNLPPPHSNLSPLSPESPLHPDGFMTPLWIKKQLELPSVVVGFYDLWDWSQEPGSPPRPKRETGPLSSHVMIDPTEREKDTILAQEINERRKYFQDKGIKFAATIILKRHQTDDHAVEERLVWIRKQSGLDNKNSFFIISPGTQHDIQEFVNNLYRNLHESAIHYYNNRIKKVRKKRAKLPSPSMTPRSPDTNEPQPLSVQGWMLRYDFKTGVFQEIKQDIEGATKSYESAYTLVADMLAPKSSITPGQIGLPLHSKRWEEAKALMDCISIKICSFYLYMNDTSGALAQLNGHLHMIQTYATVWGTGEQTFEYWAWLSKQYRIFGDVIDAATQHGIKIPIPTSYMNTPGLPTQSHPLMGGSGSGPSPAIGCNPGSILQHPGFYYHLAAMCCAERRRRFLEADNAADSTKEPTTIWETLLVNERQIDHSALTIELLTKSYEQFKKYRNGRMTLYLAAEIAGTYYETSKFEMALKFFERIGKTYRKENWNMILTSILRWSLRCAKELGSWERALECLIELMSSDLPMSEQKRHDIQNELMDVLYKRMDDGDQKEQQSTSLVIHMDQINPMLNCDAQFQTRGNFVDAPVRFQVVLKTGKTSPPTPFRFNQMRILFNNPRYNIVLTDSNKEDESGLKNLTYVDCRQDLQTLNEGEYTGWSTKEVDLRVVKNQTKVYEGCIVPKECCELKIIGICLDIQSPQWHVSLNYDMDRPVEVEKHLIRRKWLEESKDGRSPKFTFLESSGELNVIKISQRPPRVKLIADYATQALLDEYFELNITIQNQEQDAIDVNLQAELKDPSEK</sequence>
<feature type="domain" description="Trafficking protein particle complex subunit 11" evidence="3">
    <location>
        <begin position="382"/>
        <end position="644"/>
    </location>
</feature>